<name>A0ABU7R9H2_9ACTN</name>
<feature type="compositionally biased region" description="Gly residues" evidence="6">
    <location>
        <begin position="7"/>
        <end position="17"/>
    </location>
</feature>
<evidence type="ECO:0000313" key="10">
    <source>
        <dbReference type="Proteomes" id="UP001332931"/>
    </source>
</evidence>
<feature type="transmembrane region" description="Helical" evidence="7">
    <location>
        <begin position="253"/>
        <end position="281"/>
    </location>
</feature>
<keyword evidence="5 7" id="KW-0472">Membrane</keyword>
<feature type="transmembrane region" description="Helical" evidence="7">
    <location>
        <begin position="705"/>
        <end position="722"/>
    </location>
</feature>
<dbReference type="InterPro" id="IPR044492">
    <property type="entry name" value="P_typ_ATPase_HD_dom"/>
</dbReference>
<dbReference type="InterPro" id="IPR023299">
    <property type="entry name" value="ATPase_P-typ_cyto_dom_N"/>
</dbReference>
<evidence type="ECO:0000256" key="5">
    <source>
        <dbReference type="ARBA" id="ARBA00023136"/>
    </source>
</evidence>
<evidence type="ECO:0000256" key="1">
    <source>
        <dbReference type="ARBA" id="ARBA00004651"/>
    </source>
</evidence>
<dbReference type="InterPro" id="IPR023298">
    <property type="entry name" value="ATPase_P-typ_TM_dom_sf"/>
</dbReference>
<keyword evidence="2 7" id="KW-0812">Transmembrane</keyword>
<dbReference type="InterPro" id="IPR008250">
    <property type="entry name" value="ATPase_P-typ_transduc_dom_A_sf"/>
</dbReference>
<dbReference type="SFLD" id="SFLDF00027">
    <property type="entry name" value="p-type_atpase"/>
    <property type="match status" value="1"/>
</dbReference>
<dbReference type="Gene3D" id="3.40.1110.10">
    <property type="entry name" value="Calcium-transporting ATPase, cytoplasmic domain N"/>
    <property type="match status" value="1"/>
</dbReference>
<accession>A0ABU7R9H2</accession>
<evidence type="ECO:0000256" key="6">
    <source>
        <dbReference type="SAM" id="MobiDB-lite"/>
    </source>
</evidence>
<dbReference type="PROSITE" id="PS00154">
    <property type="entry name" value="ATPASE_E1_E2"/>
    <property type="match status" value="1"/>
</dbReference>
<feature type="transmembrane region" description="Helical" evidence="7">
    <location>
        <begin position="54"/>
        <end position="72"/>
    </location>
</feature>
<dbReference type="Proteomes" id="UP001332931">
    <property type="component" value="Unassembled WGS sequence"/>
</dbReference>
<comment type="subcellular location">
    <subcellularLocation>
        <location evidence="1">Cell membrane</location>
        <topology evidence="1">Multi-pass membrane protein</topology>
    </subcellularLocation>
</comment>
<feature type="transmembrane region" description="Helical" evidence="7">
    <location>
        <begin position="638"/>
        <end position="658"/>
    </location>
</feature>
<feature type="region of interest" description="Disordered" evidence="6">
    <location>
        <begin position="1"/>
        <end position="34"/>
    </location>
</feature>
<keyword evidence="3" id="KW-1278">Translocase</keyword>
<dbReference type="InterPro" id="IPR023214">
    <property type="entry name" value="HAD_sf"/>
</dbReference>
<dbReference type="SUPFAM" id="SSF81653">
    <property type="entry name" value="Calcium ATPase, transduction domain A"/>
    <property type="match status" value="1"/>
</dbReference>
<feature type="transmembrane region" description="Helical" evidence="7">
    <location>
        <begin position="763"/>
        <end position="782"/>
    </location>
</feature>
<sequence length="804" mass="85365">MADGRTKGAGAGEGSLGTRGLTSEEVERRRAAGEVNANTDVKTASVGQIVSKHLFTLFNGVVLALAALVALTGSYENITFMPLVVANFLIGVTQELRAKRMVDKLSILTADKVRVVRDGRESEVGVEELVLDDLVILRHGDQIPADSVVVEGSPEVDEGLLTGESRLVQKRPGDRLLSGSYVATGAVRARVSEVGMDGFAAKINAEARAAKEVESEILSSLRLVIRLATYALVPLGVALFLRTYLQGQVGVNGAILSTVAAVLGMVPQGLVLLTSSVFAIATTRLARHEVLVQQSYCVEALARVDMLCLDKTGTITSGRMEVARELGSDLRPCEGAGLGPLEGAAATVCAANRADANQTAVAIDSYLSGKGVEADASVRVVPFSSERKYSGCVTERGRAFVMGAAQFVLGRGYEGYAASLHALDPNERVICVCEVSGFGGSGEILGEPEVLGFVCLRDEMRPTAASTIEYFKRQGVSLKVISGDDPATVSAIAARAGIEGAERSQDASELRTMEDVRRAARTCNVFGRVTPQQKRSLVTALQEQGHTVAMTGDGVNDVLALRRADCSIAMASGSAASRNIAEIVLVDDDFSHLPQVVAEGRRSINNLQRSASLFLVKTVFSALLALVCLFLAPYPFIPIQMTLVSAAVIGFPSFALALEPNHERVKGAFLHNVLRRSLPASATIVLVVAVTLLLRWLGVFGFEETSTLCMALTGLVGLALIVKISQPMDAYRALLAVMVVVIFFGGCVLFPDLFMIARPTVTMGLYLAAMGVGSIVTFNILYDNMGEGEDGVLMRIARKLEDFS</sequence>
<feature type="transmembrane region" description="Helical" evidence="7">
    <location>
        <begin position="678"/>
        <end position="699"/>
    </location>
</feature>
<dbReference type="SUPFAM" id="SSF56784">
    <property type="entry name" value="HAD-like"/>
    <property type="match status" value="1"/>
</dbReference>
<keyword evidence="4 7" id="KW-1133">Transmembrane helix</keyword>
<keyword evidence="10" id="KW-1185">Reference proteome</keyword>
<dbReference type="Gene3D" id="3.40.50.1000">
    <property type="entry name" value="HAD superfamily/HAD-like"/>
    <property type="match status" value="1"/>
</dbReference>
<dbReference type="RefSeq" id="WP_330957995.1">
    <property type="nucleotide sequence ID" value="NZ_JAZGJQ010000003.1"/>
</dbReference>
<protein>
    <submittedName>
        <fullName evidence="9">HAD-IC family P-type ATPase</fullName>
    </submittedName>
</protein>
<dbReference type="Gene3D" id="1.20.1110.10">
    <property type="entry name" value="Calcium-transporting ATPase, transmembrane domain"/>
    <property type="match status" value="1"/>
</dbReference>
<dbReference type="PRINTS" id="PR00119">
    <property type="entry name" value="CATATPASE"/>
</dbReference>
<evidence type="ECO:0000256" key="2">
    <source>
        <dbReference type="ARBA" id="ARBA00022692"/>
    </source>
</evidence>
<feature type="transmembrane region" description="Helical" evidence="7">
    <location>
        <begin position="734"/>
        <end position="757"/>
    </location>
</feature>
<dbReference type="SFLD" id="SFLDG00002">
    <property type="entry name" value="C1.7:_P-type_atpase_like"/>
    <property type="match status" value="1"/>
</dbReference>
<dbReference type="InterPro" id="IPR059000">
    <property type="entry name" value="ATPase_P-type_domA"/>
</dbReference>
<evidence type="ECO:0000256" key="7">
    <source>
        <dbReference type="SAM" id="Phobius"/>
    </source>
</evidence>
<dbReference type="EMBL" id="JAZGJQ010000003">
    <property type="protein sequence ID" value="MEE6147230.1"/>
    <property type="molecule type" value="Genomic_DNA"/>
</dbReference>
<dbReference type="InterPro" id="IPR018303">
    <property type="entry name" value="ATPase_P-typ_P_site"/>
</dbReference>
<dbReference type="PRINTS" id="PR00121">
    <property type="entry name" value="NAKATPASE"/>
</dbReference>
<feature type="transmembrane region" description="Helical" evidence="7">
    <location>
        <begin position="611"/>
        <end position="632"/>
    </location>
</feature>
<comment type="caution">
    <text evidence="9">The sequence shown here is derived from an EMBL/GenBank/DDBJ whole genome shotgun (WGS) entry which is preliminary data.</text>
</comment>
<evidence type="ECO:0000313" key="9">
    <source>
        <dbReference type="EMBL" id="MEE6147230.1"/>
    </source>
</evidence>
<proteinExistence type="predicted"/>
<feature type="transmembrane region" description="Helical" evidence="7">
    <location>
        <begin position="78"/>
        <end position="96"/>
    </location>
</feature>
<gene>
    <name evidence="9" type="ORF">VXJ25_04380</name>
</gene>
<dbReference type="Pfam" id="PF00702">
    <property type="entry name" value="Hydrolase"/>
    <property type="match status" value="1"/>
</dbReference>
<dbReference type="InterPro" id="IPR001757">
    <property type="entry name" value="P_typ_ATPase"/>
</dbReference>
<organism evidence="9 10">
    <name type="scientific">Olsenella absiana</name>
    <dbReference type="NCBI Taxonomy" id="3115222"/>
    <lineage>
        <taxon>Bacteria</taxon>
        <taxon>Bacillati</taxon>
        <taxon>Actinomycetota</taxon>
        <taxon>Coriobacteriia</taxon>
        <taxon>Coriobacteriales</taxon>
        <taxon>Atopobiaceae</taxon>
        <taxon>Olsenella</taxon>
    </lineage>
</organism>
<dbReference type="SUPFAM" id="SSF81665">
    <property type="entry name" value="Calcium ATPase, transmembrane domain M"/>
    <property type="match status" value="1"/>
</dbReference>
<feature type="transmembrane region" description="Helical" evidence="7">
    <location>
        <begin position="223"/>
        <end position="241"/>
    </location>
</feature>
<dbReference type="PANTHER" id="PTHR42861">
    <property type="entry name" value="CALCIUM-TRANSPORTING ATPASE"/>
    <property type="match status" value="1"/>
</dbReference>
<evidence type="ECO:0000256" key="4">
    <source>
        <dbReference type="ARBA" id="ARBA00022989"/>
    </source>
</evidence>
<dbReference type="SFLD" id="SFLDS00003">
    <property type="entry name" value="Haloacid_Dehalogenase"/>
    <property type="match status" value="1"/>
</dbReference>
<dbReference type="Gene3D" id="2.70.150.10">
    <property type="entry name" value="Calcium-transporting ATPase, cytoplasmic transduction domain A"/>
    <property type="match status" value="1"/>
</dbReference>
<dbReference type="Pfam" id="PF00122">
    <property type="entry name" value="E1-E2_ATPase"/>
    <property type="match status" value="1"/>
</dbReference>
<evidence type="ECO:0000259" key="8">
    <source>
        <dbReference type="Pfam" id="PF00122"/>
    </source>
</evidence>
<feature type="domain" description="P-type ATPase A" evidence="8">
    <location>
        <begin position="108"/>
        <end position="205"/>
    </location>
</feature>
<dbReference type="NCBIfam" id="TIGR01494">
    <property type="entry name" value="ATPase_P-type"/>
    <property type="match status" value="2"/>
</dbReference>
<reference evidence="9 10" key="1">
    <citation type="submission" date="2024-01" db="EMBL/GenBank/DDBJ databases">
        <title>Description of Olsenella sp. nov., isolated from pig feces.</title>
        <authorList>
            <person name="Chang Y.-H."/>
        </authorList>
    </citation>
    <scope>NUCLEOTIDE SEQUENCE [LARGE SCALE GENOMIC DNA]</scope>
    <source>
        <strain evidence="9 10">YH-ols2223</strain>
    </source>
</reference>
<evidence type="ECO:0000256" key="3">
    <source>
        <dbReference type="ARBA" id="ARBA00022967"/>
    </source>
</evidence>
<dbReference type="InterPro" id="IPR036412">
    <property type="entry name" value="HAD-like_sf"/>
</dbReference>